<organism evidence="3 4">
    <name type="scientific">Aquilegia coerulea</name>
    <name type="common">Rocky mountain columbine</name>
    <dbReference type="NCBI Taxonomy" id="218851"/>
    <lineage>
        <taxon>Eukaryota</taxon>
        <taxon>Viridiplantae</taxon>
        <taxon>Streptophyta</taxon>
        <taxon>Embryophyta</taxon>
        <taxon>Tracheophyta</taxon>
        <taxon>Spermatophyta</taxon>
        <taxon>Magnoliopsida</taxon>
        <taxon>Ranunculales</taxon>
        <taxon>Ranunculaceae</taxon>
        <taxon>Thalictroideae</taxon>
        <taxon>Aquilegia</taxon>
    </lineage>
</organism>
<dbReference type="InterPro" id="IPR036047">
    <property type="entry name" value="F-box-like_dom_sf"/>
</dbReference>
<dbReference type="Pfam" id="PF00646">
    <property type="entry name" value="F-box"/>
    <property type="match status" value="1"/>
</dbReference>
<dbReference type="InterPro" id="IPR053781">
    <property type="entry name" value="F-box_AtFBL13-like"/>
</dbReference>
<dbReference type="CDD" id="cd22160">
    <property type="entry name" value="F-box_AtFBL13-like"/>
    <property type="match status" value="1"/>
</dbReference>
<feature type="compositionally biased region" description="Polar residues" evidence="1">
    <location>
        <begin position="8"/>
        <end position="22"/>
    </location>
</feature>
<dbReference type="Pfam" id="PF24758">
    <property type="entry name" value="LRR_At5g56370"/>
    <property type="match status" value="1"/>
</dbReference>
<feature type="domain" description="FBD" evidence="2">
    <location>
        <begin position="404"/>
        <end position="478"/>
    </location>
</feature>
<dbReference type="PANTHER" id="PTHR31900:SF30">
    <property type="entry name" value="SUPERFAMILY PROTEIN, PUTATIVE-RELATED"/>
    <property type="match status" value="1"/>
</dbReference>
<dbReference type="PANTHER" id="PTHR31900">
    <property type="entry name" value="F-BOX/RNI SUPERFAMILY PROTEIN-RELATED"/>
    <property type="match status" value="1"/>
</dbReference>
<dbReference type="InterPro" id="IPR032675">
    <property type="entry name" value="LRR_dom_sf"/>
</dbReference>
<dbReference type="AlphaFoldDB" id="A0A2G5D4F3"/>
<dbReference type="InterPro" id="IPR050232">
    <property type="entry name" value="FBL13/AtMIF1-like"/>
</dbReference>
<dbReference type="Gene3D" id="1.20.1280.50">
    <property type="match status" value="1"/>
</dbReference>
<proteinExistence type="predicted"/>
<dbReference type="SUPFAM" id="SSF52047">
    <property type="entry name" value="RNI-like"/>
    <property type="match status" value="1"/>
</dbReference>
<reference evidence="3 4" key="1">
    <citation type="submission" date="2017-09" db="EMBL/GenBank/DDBJ databases">
        <title>WGS assembly of Aquilegia coerulea Goldsmith.</title>
        <authorList>
            <person name="Hodges S."/>
            <person name="Kramer E."/>
            <person name="Nordborg M."/>
            <person name="Tomkins J."/>
            <person name="Borevitz J."/>
            <person name="Derieg N."/>
            <person name="Yan J."/>
            <person name="Mihaltcheva S."/>
            <person name="Hayes R.D."/>
            <person name="Rokhsar D."/>
        </authorList>
    </citation>
    <scope>NUCLEOTIDE SEQUENCE [LARGE SCALE GENOMIC DNA]</scope>
    <source>
        <strain evidence="4">cv. Goldsmith</strain>
    </source>
</reference>
<name>A0A2G5D4F3_AQUCA</name>
<dbReference type="SUPFAM" id="SSF81383">
    <property type="entry name" value="F-box domain"/>
    <property type="match status" value="1"/>
</dbReference>
<gene>
    <name evidence="3" type="ORF">AQUCO_02800021v1</name>
</gene>
<dbReference type="Gene3D" id="3.80.10.10">
    <property type="entry name" value="Ribonuclease Inhibitor"/>
    <property type="match status" value="1"/>
</dbReference>
<accession>A0A2G5D4F3</accession>
<protein>
    <recommendedName>
        <fullName evidence="2">FBD domain-containing protein</fullName>
    </recommendedName>
</protein>
<dbReference type="InterPro" id="IPR055411">
    <property type="entry name" value="LRR_FXL15/At3g58940/PEG3-like"/>
</dbReference>
<dbReference type="OrthoDB" id="612216at2759"/>
<sequence>MKSRKKLASSSNSPSGDENNDRLSSLPQEILQHIISFDVDAKQVIQMSILSKRWRYFWTSLISISINSNVFYSYPSYRDKNKKYISFDDFVIKVLRGGSPNDIHKLKVFSSNHKCSNINSYVCIAVQRNVQELILSFDRPCFKKLDLGGSLIFSCKSLTSLVLELDINGKENCVKLKLPGLVDMPVLKNLKLQFIAMLSTEFFGKFFSGCPVLERLEFSNCEFDESKDDLVISGIQLKHLVIEECLSEDDFCGLRIVVSAPNLISFKCVDYMLNDYHFKDLSCLETVYVDMCASYIDDDAEAYYGFEVEEAERTLGVLKGLYNVKSLTLAPRVLKEVSRAQDILNRPPVSFDNLKYLEVTWISEDHMQAIKYIFENCQNIETFVIGNVGRKGDVATIPEYWGQQFMLQCLKRIKIQYVTGSIDELDFLKIFLKTAVSLEKISLFTFKEVSASNEERKIFAEGILTCPRASSNVEILVI</sequence>
<feature type="region of interest" description="Disordered" evidence="1">
    <location>
        <begin position="1"/>
        <end position="22"/>
    </location>
</feature>
<evidence type="ECO:0000313" key="3">
    <source>
        <dbReference type="EMBL" id="PIA38087.1"/>
    </source>
</evidence>
<dbReference type="FunCoup" id="A0A2G5D4F3">
    <property type="interactions" value="4"/>
</dbReference>
<dbReference type="InterPro" id="IPR001810">
    <property type="entry name" value="F-box_dom"/>
</dbReference>
<dbReference type="InterPro" id="IPR006566">
    <property type="entry name" value="FBD"/>
</dbReference>
<keyword evidence="4" id="KW-1185">Reference proteome</keyword>
<dbReference type="SMART" id="SM00579">
    <property type="entry name" value="FBD"/>
    <property type="match status" value="1"/>
</dbReference>
<dbReference type="Proteomes" id="UP000230069">
    <property type="component" value="Unassembled WGS sequence"/>
</dbReference>
<evidence type="ECO:0000256" key="1">
    <source>
        <dbReference type="SAM" id="MobiDB-lite"/>
    </source>
</evidence>
<evidence type="ECO:0000259" key="2">
    <source>
        <dbReference type="SMART" id="SM00579"/>
    </source>
</evidence>
<dbReference type="InParanoid" id="A0A2G5D4F3"/>
<dbReference type="EMBL" id="KZ305045">
    <property type="protein sequence ID" value="PIA38087.1"/>
    <property type="molecule type" value="Genomic_DNA"/>
</dbReference>
<evidence type="ECO:0000313" key="4">
    <source>
        <dbReference type="Proteomes" id="UP000230069"/>
    </source>
</evidence>
<dbReference type="STRING" id="218851.A0A2G5D4F3"/>